<evidence type="ECO:0000256" key="2">
    <source>
        <dbReference type="ARBA" id="ARBA00022574"/>
    </source>
</evidence>
<dbReference type="InParanoid" id="A0A165CR69"/>
<dbReference type="GO" id="GO:1905786">
    <property type="term" value="P:positive regulation of anaphase-promoting complex-dependent catabolic process"/>
    <property type="evidence" value="ECO:0007669"/>
    <property type="project" value="TreeGrafter"/>
</dbReference>
<proteinExistence type="inferred from homology"/>
<dbReference type="InterPro" id="IPR036322">
    <property type="entry name" value="WD40_repeat_dom_sf"/>
</dbReference>
<organism evidence="6 7">
    <name type="scientific">Laetiporus sulphureus 93-53</name>
    <dbReference type="NCBI Taxonomy" id="1314785"/>
    <lineage>
        <taxon>Eukaryota</taxon>
        <taxon>Fungi</taxon>
        <taxon>Dikarya</taxon>
        <taxon>Basidiomycota</taxon>
        <taxon>Agaricomycotina</taxon>
        <taxon>Agaricomycetes</taxon>
        <taxon>Polyporales</taxon>
        <taxon>Laetiporus</taxon>
    </lineage>
</organism>
<sequence>MDEHGFSTPNRLCVTPQRKRLWTPASITNAYSAKRRRISTSFELGDEDVLEVENPAASHTTEADRFISAPNEHGVPLNITPRTQRIARIFGLIGDKRLKFSDSGSRASGSQDSMTMHRLQMLKVFAPSSRTSPLSAASHLATRNRTFVLALDGPGIPSDPFAFPLSWSKKNAIAVACGRDLYYQHLDTRMITHLGTLDRRSYGKLASIVWSQESPVLLAAGTSMGMVQIWDSPGQTVRRQWRCEEFNGVGGLDWNGDLLAAGTAHGDVYLFDTRMQDPVSKLTMHKGKVHGVRWSHDRKYLATGDQHGVVQIWDARAGEVLSDSHRKGGKWRHYAPVKALAWCPWKPDLLATGSTYPDGKIRIWSVKNSPTISPLHTIPLNTSVTSLIWSPHCRELLSTHGTSWTYRSASASAPALPAGATVLPTGVVATKLPCTNSITVHSYPSMKHVVSVQAHLAAVGHSCLSPDGTMVFTICPAEEAMKMWKVWGKPENAVKKESAFDKCSIR</sequence>
<evidence type="ECO:0000256" key="1">
    <source>
        <dbReference type="ARBA" id="ARBA00006445"/>
    </source>
</evidence>
<dbReference type="GO" id="GO:0005680">
    <property type="term" value="C:anaphase-promoting complex"/>
    <property type="evidence" value="ECO:0007669"/>
    <property type="project" value="TreeGrafter"/>
</dbReference>
<dbReference type="EMBL" id="KV427645">
    <property type="protein sequence ID" value="KZT03280.1"/>
    <property type="molecule type" value="Genomic_DNA"/>
</dbReference>
<dbReference type="GO" id="GO:1990757">
    <property type="term" value="F:ubiquitin ligase activator activity"/>
    <property type="evidence" value="ECO:0007669"/>
    <property type="project" value="TreeGrafter"/>
</dbReference>
<dbReference type="PROSITE" id="PS50082">
    <property type="entry name" value="WD_REPEATS_2"/>
    <property type="match status" value="1"/>
</dbReference>
<dbReference type="SMART" id="SM00320">
    <property type="entry name" value="WD40"/>
    <property type="match status" value="6"/>
</dbReference>
<dbReference type="GO" id="GO:0031145">
    <property type="term" value="P:anaphase-promoting complex-dependent catabolic process"/>
    <property type="evidence" value="ECO:0007669"/>
    <property type="project" value="TreeGrafter"/>
</dbReference>
<dbReference type="PANTHER" id="PTHR19918:SF5">
    <property type="entry name" value="MEIOSIS-SPECIFIC APC_C ACTIVATOR PROTEIN AMA1"/>
    <property type="match status" value="1"/>
</dbReference>
<dbReference type="Pfam" id="PF24807">
    <property type="entry name" value="WD40_CDC20-Fz"/>
    <property type="match status" value="1"/>
</dbReference>
<keyword evidence="3" id="KW-0677">Repeat</keyword>
<dbReference type="InterPro" id="IPR033010">
    <property type="entry name" value="Cdc20/Fizzy"/>
</dbReference>
<comment type="similarity">
    <text evidence="1">Belongs to the WD repeat CDC20/Fizzy family.</text>
</comment>
<dbReference type="PANTHER" id="PTHR19918">
    <property type="entry name" value="CELL DIVISION CYCLE 20 CDC20 FIZZY -RELATED"/>
    <property type="match status" value="1"/>
</dbReference>
<dbReference type="Proteomes" id="UP000076871">
    <property type="component" value="Unassembled WGS sequence"/>
</dbReference>
<keyword evidence="2 4" id="KW-0853">WD repeat</keyword>
<dbReference type="STRING" id="1314785.A0A165CR69"/>
<gene>
    <name evidence="6" type="ORF">LAESUDRAFT_762060</name>
</gene>
<accession>A0A165CR69</accession>
<dbReference type="GO" id="GO:0010997">
    <property type="term" value="F:anaphase-promoting complex binding"/>
    <property type="evidence" value="ECO:0007669"/>
    <property type="project" value="InterPro"/>
</dbReference>
<dbReference type="GeneID" id="63830052"/>
<feature type="repeat" description="WD" evidence="4">
    <location>
        <begin position="282"/>
        <end position="323"/>
    </location>
</feature>
<keyword evidence="7" id="KW-1185">Reference proteome</keyword>
<evidence type="ECO:0000259" key="5">
    <source>
        <dbReference type="Pfam" id="PF24807"/>
    </source>
</evidence>
<dbReference type="PROSITE" id="PS50294">
    <property type="entry name" value="WD_REPEATS_REGION"/>
    <property type="match status" value="1"/>
</dbReference>
<dbReference type="Gene3D" id="2.130.10.10">
    <property type="entry name" value="YVTN repeat-like/Quinoprotein amine dehydrogenase"/>
    <property type="match status" value="1"/>
</dbReference>
<evidence type="ECO:0000256" key="3">
    <source>
        <dbReference type="ARBA" id="ARBA00022737"/>
    </source>
</evidence>
<dbReference type="InterPro" id="IPR015943">
    <property type="entry name" value="WD40/YVTN_repeat-like_dom_sf"/>
</dbReference>
<dbReference type="OrthoDB" id="10263272at2759"/>
<evidence type="ECO:0000313" key="7">
    <source>
        <dbReference type="Proteomes" id="UP000076871"/>
    </source>
</evidence>
<reference evidence="6 7" key="1">
    <citation type="journal article" date="2016" name="Mol. Biol. Evol.">
        <title>Comparative Genomics of Early-Diverging Mushroom-Forming Fungi Provides Insights into the Origins of Lignocellulose Decay Capabilities.</title>
        <authorList>
            <person name="Nagy L.G."/>
            <person name="Riley R."/>
            <person name="Tritt A."/>
            <person name="Adam C."/>
            <person name="Daum C."/>
            <person name="Floudas D."/>
            <person name="Sun H."/>
            <person name="Yadav J.S."/>
            <person name="Pangilinan J."/>
            <person name="Larsson K.H."/>
            <person name="Matsuura K."/>
            <person name="Barry K."/>
            <person name="Labutti K."/>
            <person name="Kuo R."/>
            <person name="Ohm R.A."/>
            <person name="Bhattacharya S.S."/>
            <person name="Shirouzu T."/>
            <person name="Yoshinaga Y."/>
            <person name="Martin F.M."/>
            <person name="Grigoriev I.V."/>
            <person name="Hibbett D.S."/>
        </authorList>
    </citation>
    <scope>NUCLEOTIDE SEQUENCE [LARGE SCALE GENOMIC DNA]</scope>
    <source>
        <strain evidence="6 7">93-53</strain>
    </source>
</reference>
<evidence type="ECO:0000256" key="4">
    <source>
        <dbReference type="PROSITE-ProRule" id="PRU00221"/>
    </source>
</evidence>
<dbReference type="RefSeq" id="XP_040761020.1">
    <property type="nucleotide sequence ID" value="XM_040913024.1"/>
</dbReference>
<dbReference type="AlphaFoldDB" id="A0A165CR69"/>
<evidence type="ECO:0000313" key="6">
    <source>
        <dbReference type="EMBL" id="KZT03280.1"/>
    </source>
</evidence>
<feature type="domain" description="CDC20/Fizzy WD40" evidence="5">
    <location>
        <begin position="151"/>
        <end position="484"/>
    </location>
</feature>
<name>A0A165CR69_9APHY</name>
<dbReference type="SUPFAM" id="SSF50978">
    <property type="entry name" value="WD40 repeat-like"/>
    <property type="match status" value="1"/>
</dbReference>
<dbReference type="InterPro" id="IPR001680">
    <property type="entry name" value="WD40_rpt"/>
</dbReference>
<protein>
    <submittedName>
        <fullName evidence="6">WD40 repeat-like protein</fullName>
    </submittedName>
</protein>
<dbReference type="InterPro" id="IPR056150">
    <property type="entry name" value="WD40_CDC20-Fz"/>
</dbReference>